<feature type="domain" description="DUF4440" evidence="1">
    <location>
        <begin position="9"/>
        <end position="115"/>
    </location>
</feature>
<evidence type="ECO:0000313" key="3">
    <source>
        <dbReference type="Proteomes" id="UP000218432"/>
    </source>
</evidence>
<dbReference type="RefSeq" id="WP_096474390.1">
    <property type="nucleotide sequence ID" value="NZ_AP018112.1"/>
</dbReference>
<dbReference type="Pfam" id="PF14534">
    <property type="entry name" value="DUF4440"/>
    <property type="match status" value="1"/>
</dbReference>
<dbReference type="Gene3D" id="3.10.450.50">
    <property type="match status" value="1"/>
</dbReference>
<dbReference type="Proteomes" id="UP000218432">
    <property type="component" value="Chromosome 2"/>
</dbReference>
<reference evidence="2 3" key="1">
    <citation type="journal article" date="2017" name="Genome Announc.">
        <title>Complete Genome Sequence of Burkholderia stabilis FERMP-21014.</title>
        <authorList>
            <person name="Konishi K."/>
            <person name="Kumagai T."/>
            <person name="Sakasegawa S."/>
            <person name="Tamura T."/>
        </authorList>
    </citation>
    <scope>NUCLEOTIDE SEQUENCE [LARGE SCALE GENOMIC DNA]</scope>
    <source>
        <strain evidence="2 3">FERMP-21014</strain>
    </source>
</reference>
<organism evidence="2 3">
    <name type="scientific">Burkholderia stabilis</name>
    <dbReference type="NCBI Taxonomy" id="95485"/>
    <lineage>
        <taxon>Bacteria</taxon>
        <taxon>Pseudomonadati</taxon>
        <taxon>Pseudomonadota</taxon>
        <taxon>Betaproteobacteria</taxon>
        <taxon>Burkholderiales</taxon>
        <taxon>Burkholderiaceae</taxon>
        <taxon>Burkholderia</taxon>
        <taxon>Burkholderia cepacia complex</taxon>
    </lineage>
</organism>
<protein>
    <recommendedName>
        <fullName evidence="1">DUF4440 domain-containing protein</fullName>
    </recommendedName>
</protein>
<dbReference type="InterPro" id="IPR027843">
    <property type="entry name" value="DUF4440"/>
</dbReference>
<sequence length="131" mass="15475">MKPRFTLTQMRDVWLDAYRHADVEQLDFVASPHFFIQHENRIRTKTQYLARMRSLAADRASGTPRVAYRDEAMQIVEHGQWATISGVGSVRKDRAIDSRFDFLELWCINDARWRITALCYEHKEIDAHRPP</sequence>
<name>A0A1Y1BU89_9BURK</name>
<evidence type="ECO:0000259" key="1">
    <source>
        <dbReference type="Pfam" id="PF14534"/>
    </source>
</evidence>
<proteinExistence type="predicted"/>
<dbReference type="EMBL" id="AP018112">
    <property type="protein sequence ID" value="BAX61868.1"/>
    <property type="molecule type" value="Genomic_DNA"/>
</dbReference>
<accession>A0A1Y1BU89</accession>
<dbReference type="InterPro" id="IPR032710">
    <property type="entry name" value="NTF2-like_dom_sf"/>
</dbReference>
<dbReference type="SUPFAM" id="SSF54427">
    <property type="entry name" value="NTF2-like"/>
    <property type="match status" value="1"/>
</dbReference>
<dbReference type="AlphaFoldDB" id="A0A1Y1BU89"/>
<gene>
    <name evidence="2" type="ORF">BSFP_047350</name>
</gene>
<evidence type="ECO:0000313" key="2">
    <source>
        <dbReference type="EMBL" id="BAX61868.1"/>
    </source>
</evidence>